<evidence type="ECO:0000256" key="2">
    <source>
        <dbReference type="ARBA" id="ARBA00022729"/>
    </source>
</evidence>
<keyword evidence="2 4" id="KW-0732">Signal</keyword>
<gene>
    <name evidence="6" type="ORF">SAMN05444682_11392</name>
</gene>
<dbReference type="InterPro" id="IPR054579">
    <property type="entry name" value="GCE-like_dom"/>
</dbReference>
<evidence type="ECO:0000313" key="7">
    <source>
        <dbReference type="Proteomes" id="UP000198670"/>
    </source>
</evidence>
<evidence type="ECO:0000259" key="5">
    <source>
        <dbReference type="Pfam" id="PF22244"/>
    </source>
</evidence>
<dbReference type="Proteomes" id="UP000198670">
    <property type="component" value="Unassembled WGS sequence"/>
</dbReference>
<dbReference type="GO" id="GO:0052689">
    <property type="term" value="F:carboxylic ester hydrolase activity"/>
    <property type="evidence" value="ECO:0007669"/>
    <property type="project" value="UniProtKB-KW"/>
</dbReference>
<dbReference type="EMBL" id="FOQO01000013">
    <property type="protein sequence ID" value="SFJ74555.1"/>
    <property type="molecule type" value="Genomic_DNA"/>
</dbReference>
<accession>A0A1I3TUU5</accession>
<evidence type="ECO:0000313" key="6">
    <source>
        <dbReference type="EMBL" id="SFJ74555.1"/>
    </source>
</evidence>
<name>A0A1I3TUU5_9SPHI</name>
<dbReference type="AlphaFoldDB" id="A0A1I3TUU5"/>
<keyword evidence="3" id="KW-0378">Hydrolase</keyword>
<dbReference type="Gene3D" id="3.40.50.1820">
    <property type="entry name" value="alpha/beta hydrolase"/>
    <property type="match status" value="1"/>
</dbReference>
<dbReference type="STRING" id="1477437.SAMN05444682_11392"/>
<keyword evidence="1" id="KW-0719">Serine esterase</keyword>
<dbReference type="OrthoDB" id="9809261at2"/>
<organism evidence="6 7">
    <name type="scientific">Parapedobacter indicus</name>
    <dbReference type="NCBI Taxonomy" id="1477437"/>
    <lineage>
        <taxon>Bacteria</taxon>
        <taxon>Pseudomonadati</taxon>
        <taxon>Bacteroidota</taxon>
        <taxon>Sphingobacteriia</taxon>
        <taxon>Sphingobacteriales</taxon>
        <taxon>Sphingobacteriaceae</taxon>
        <taxon>Parapedobacter</taxon>
    </lineage>
</organism>
<feature type="domain" description="4-O-methyl-glucuronoyl methylesterase-like" evidence="5">
    <location>
        <begin position="226"/>
        <end position="371"/>
    </location>
</feature>
<dbReference type="InterPro" id="IPR029058">
    <property type="entry name" value="AB_hydrolase_fold"/>
</dbReference>
<dbReference type="SUPFAM" id="SSF53474">
    <property type="entry name" value="alpha/beta-Hydrolases"/>
    <property type="match status" value="1"/>
</dbReference>
<evidence type="ECO:0000256" key="3">
    <source>
        <dbReference type="ARBA" id="ARBA00022801"/>
    </source>
</evidence>
<protein>
    <recommendedName>
        <fullName evidence="5">4-O-methyl-glucuronoyl methylesterase-like domain-containing protein</fullName>
    </recommendedName>
</protein>
<reference evidence="6 7" key="1">
    <citation type="submission" date="2016-10" db="EMBL/GenBank/DDBJ databases">
        <authorList>
            <person name="de Groot N.N."/>
        </authorList>
    </citation>
    <scope>NUCLEOTIDE SEQUENCE [LARGE SCALE GENOMIC DNA]</scope>
    <source>
        <strain evidence="6 7">RK1</strain>
    </source>
</reference>
<feature type="chain" id="PRO_5011447365" description="4-O-methyl-glucuronoyl methylesterase-like domain-containing protein" evidence="4">
    <location>
        <begin position="21"/>
        <end position="421"/>
    </location>
</feature>
<sequence>MKTNVTTLFLIVLASFSLQAQPGINYDESKVPDYVLPELLVTQKGEMITSVRQWENVRRPELMELFSSQMYGRTPDDAGIKVRYELLTENPAALGGKATSKQVKFIFSNGKKELEALLFLLIPNGSTGKVPVFVGYNFKGNHSTLNDTTILYSKNFALVKEPGHPDWERGCQASRWSYDDIIGRGYAVATMCYHDIFPDRPGLKDYSVVSLFEGYGTGSKAPDEWQAIGAWAWGSSRIVDYLATEPVIDTDKIAIMGHSRQGKAALWAGAQDTRFKVVISNDSGEGGAALSRREYGESIARVSSIQPAWFCRAFNQYRGKEQERPIDQHELIALMAPRAVYVASAVKDQWADPKGEYLGAFYAGPVYQLYGLKGLESDEMPGIHQPIMNDVGYHIREGKHDVTRYDWLRFLDFADQHFGKR</sequence>
<feature type="signal peptide" evidence="4">
    <location>
        <begin position="1"/>
        <end position="20"/>
    </location>
</feature>
<proteinExistence type="predicted"/>
<dbReference type="RefSeq" id="WP_090631244.1">
    <property type="nucleotide sequence ID" value="NZ_FOQO01000013.1"/>
</dbReference>
<evidence type="ECO:0000256" key="1">
    <source>
        <dbReference type="ARBA" id="ARBA00022487"/>
    </source>
</evidence>
<evidence type="ECO:0000256" key="4">
    <source>
        <dbReference type="SAM" id="SignalP"/>
    </source>
</evidence>
<dbReference type="Pfam" id="PF22244">
    <property type="entry name" value="GCE_fung"/>
    <property type="match status" value="1"/>
</dbReference>
<keyword evidence="7" id="KW-1185">Reference proteome</keyword>